<dbReference type="OrthoDB" id="159847at2157"/>
<dbReference type="RefSeq" id="WP_174447977.1">
    <property type="nucleotide sequence ID" value="NZ_AP018732.1"/>
</dbReference>
<dbReference type="Gene3D" id="2.20.28.160">
    <property type="match status" value="1"/>
</dbReference>
<reference evidence="1 2" key="1">
    <citation type="journal article" date="2019" name="ISME J.">
        <title>Isolation and characterization of a thermophilic sulfur- and iron-reducing thaumarchaeote from a terrestrial acidic hot spring.</title>
        <authorList>
            <person name="Kato S."/>
            <person name="Itoh T."/>
            <person name="Yuki M."/>
            <person name="Nagamori M."/>
            <person name="Ohnishi M."/>
            <person name="Uematsu K."/>
            <person name="Suzuki K."/>
            <person name="Takashina T."/>
            <person name="Ohkuma M."/>
        </authorList>
    </citation>
    <scope>NUCLEOTIDE SEQUENCE [LARGE SCALE GENOMIC DNA]</scope>
    <source>
        <strain evidence="1 2">NAS-02</strain>
    </source>
</reference>
<dbReference type="Proteomes" id="UP000509448">
    <property type="component" value="Chromosome"/>
</dbReference>
<name>A0A4P2VK75_9ARCH</name>
<dbReference type="InterPro" id="IPR005906">
    <property type="entry name" value="LysW"/>
</dbReference>
<sequence>MPIKVQCQECGGTIAVPDDALPGEIVSCPDCGTEYEVVSVDPKAGRAELKPAEEVKEDWGE</sequence>
<dbReference type="PANTHER" id="PTHR40393">
    <property type="entry name" value="LYSINE BIOSYNTHESIS PROTEIN-RELATED-RELATED"/>
    <property type="match status" value="1"/>
</dbReference>
<accession>A0A4P2VK75</accession>
<evidence type="ECO:0000313" key="1">
    <source>
        <dbReference type="EMBL" id="BBE41658.1"/>
    </source>
</evidence>
<dbReference type="NCBIfam" id="TIGR01206">
    <property type="entry name" value="lysW"/>
    <property type="match status" value="1"/>
</dbReference>
<dbReference type="CDD" id="cd13946">
    <property type="entry name" value="LysW"/>
    <property type="match status" value="1"/>
</dbReference>
<dbReference type="AlphaFoldDB" id="A0A4P2VK75"/>
<dbReference type="GeneID" id="55584082"/>
<keyword evidence="2" id="KW-1185">Reference proteome</keyword>
<dbReference type="KEGG" id="ccai:NAS2_0265"/>
<dbReference type="NCBIfam" id="NF041070">
    <property type="entry name" value="carrier_LysW_Arch"/>
    <property type="match status" value="1"/>
</dbReference>
<organism evidence="1 2">
    <name type="scientific">Conexivisphaera calida</name>
    <dbReference type="NCBI Taxonomy" id="1874277"/>
    <lineage>
        <taxon>Archaea</taxon>
        <taxon>Nitrososphaerota</taxon>
        <taxon>Conexivisphaeria</taxon>
        <taxon>Conexivisphaerales</taxon>
        <taxon>Conexivisphaeraceae</taxon>
        <taxon>Conexivisphaera</taxon>
    </lineage>
</organism>
<proteinExistence type="predicted"/>
<evidence type="ECO:0000313" key="2">
    <source>
        <dbReference type="Proteomes" id="UP000509448"/>
    </source>
</evidence>
<gene>
    <name evidence="1" type="ORF">NAS2_0265</name>
</gene>
<dbReference type="EMBL" id="AP018732">
    <property type="protein sequence ID" value="BBE41658.1"/>
    <property type="molecule type" value="Genomic_DNA"/>
</dbReference>
<dbReference type="Pfam" id="PF21344">
    <property type="entry name" value="Zn_ribbon_LysW"/>
    <property type="match status" value="1"/>
</dbReference>
<protein>
    <submittedName>
        <fullName evidence="1">Lysine Biosynthetic Amino Acid Carrier Protein LysW</fullName>
    </submittedName>
</protein>
<dbReference type="PANTHER" id="PTHR40393:SF2">
    <property type="entry name" value="ALPHA-AMINOADIPATE_GLUTAMATE CARRIER PROTEIN LYSW"/>
    <property type="match status" value="1"/>
</dbReference>